<sequence length="53" mass="5805">MIRALEVLYALGVLDEDAKLTSPIGFQVSKIPLVCNLLPFILFTKSLLNSVLS</sequence>
<accession>A0AAP0DZD4</accession>
<evidence type="ECO:0000313" key="3">
    <source>
        <dbReference type="Proteomes" id="UP001419268"/>
    </source>
</evidence>
<proteinExistence type="predicted"/>
<evidence type="ECO:0000259" key="1">
    <source>
        <dbReference type="Pfam" id="PF04408"/>
    </source>
</evidence>
<reference evidence="2 3" key="1">
    <citation type="submission" date="2024-01" db="EMBL/GenBank/DDBJ databases">
        <title>Genome assemblies of Stephania.</title>
        <authorList>
            <person name="Yang L."/>
        </authorList>
    </citation>
    <scope>NUCLEOTIDE SEQUENCE [LARGE SCALE GENOMIC DNA]</scope>
    <source>
        <strain evidence="2">JXDWG</strain>
        <tissue evidence="2">Leaf</tissue>
    </source>
</reference>
<dbReference type="Proteomes" id="UP001419268">
    <property type="component" value="Unassembled WGS sequence"/>
</dbReference>
<gene>
    <name evidence="2" type="ORF">Scep_030222</name>
</gene>
<dbReference type="InterPro" id="IPR048333">
    <property type="entry name" value="HA2_WH"/>
</dbReference>
<protein>
    <recommendedName>
        <fullName evidence="1">Helicase associated domain-containing protein</fullName>
    </recommendedName>
</protein>
<dbReference type="EMBL" id="JBBNAG010000013">
    <property type="protein sequence ID" value="KAK9083751.1"/>
    <property type="molecule type" value="Genomic_DNA"/>
</dbReference>
<name>A0AAP0DZD4_9MAGN</name>
<dbReference type="Gene3D" id="1.20.120.1080">
    <property type="match status" value="1"/>
</dbReference>
<keyword evidence="3" id="KW-1185">Reference proteome</keyword>
<dbReference type="AlphaFoldDB" id="A0AAP0DZD4"/>
<feature type="domain" description="Helicase associated" evidence="1">
    <location>
        <begin position="4"/>
        <end position="33"/>
    </location>
</feature>
<comment type="caution">
    <text evidence="2">The sequence shown here is derived from an EMBL/GenBank/DDBJ whole genome shotgun (WGS) entry which is preliminary data.</text>
</comment>
<evidence type="ECO:0000313" key="2">
    <source>
        <dbReference type="EMBL" id="KAK9083751.1"/>
    </source>
</evidence>
<organism evidence="2 3">
    <name type="scientific">Stephania cephalantha</name>
    <dbReference type="NCBI Taxonomy" id="152367"/>
    <lineage>
        <taxon>Eukaryota</taxon>
        <taxon>Viridiplantae</taxon>
        <taxon>Streptophyta</taxon>
        <taxon>Embryophyta</taxon>
        <taxon>Tracheophyta</taxon>
        <taxon>Spermatophyta</taxon>
        <taxon>Magnoliopsida</taxon>
        <taxon>Ranunculales</taxon>
        <taxon>Menispermaceae</taxon>
        <taxon>Menispermoideae</taxon>
        <taxon>Cissampelideae</taxon>
        <taxon>Stephania</taxon>
    </lineage>
</organism>
<dbReference type="Pfam" id="PF04408">
    <property type="entry name" value="WHD_HA2"/>
    <property type="match status" value="1"/>
</dbReference>